<evidence type="ECO:0000313" key="3">
    <source>
        <dbReference type="Proteomes" id="UP001066276"/>
    </source>
</evidence>
<dbReference type="Proteomes" id="UP001066276">
    <property type="component" value="Chromosome 1_2"/>
</dbReference>
<comment type="caution">
    <text evidence="2">The sequence shown here is derived from an EMBL/GenBank/DDBJ whole genome shotgun (WGS) entry which is preliminary data.</text>
</comment>
<keyword evidence="3" id="KW-1185">Reference proteome</keyword>
<organism evidence="2 3">
    <name type="scientific">Pleurodeles waltl</name>
    <name type="common">Iberian ribbed newt</name>
    <dbReference type="NCBI Taxonomy" id="8319"/>
    <lineage>
        <taxon>Eukaryota</taxon>
        <taxon>Metazoa</taxon>
        <taxon>Chordata</taxon>
        <taxon>Craniata</taxon>
        <taxon>Vertebrata</taxon>
        <taxon>Euteleostomi</taxon>
        <taxon>Amphibia</taxon>
        <taxon>Batrachia</taxon>
        <taxon>Caudata</taxon>
        <taxon>Salamandroidea</taxon>
        <taxon>Salamandridae</taxon>
        <taxon>Pleurodelinae</taxon>
        <taxon>Pleurodeles</taxon>
    </lineage>
</organism>
<protein>
    <submittedName>
        <fullName evidence="2">Uncharacterized protein</fullName>
    </submittedName>
</protein>
<accession>A0AAV7VY23</accession>
<gene>
    <name evidence="2" type="ORF">NDU88_000410</name>
</gene>
<name>A0AAV7VY23_PLEWA</name>
<reference evidence="2" key="1">
    <citation type="journal article" date="2022" name="bioRxiv">
        <title>Sequencing and chromosome-scale assembly of the giantPleurodeles waltlgenome.</title>
        <authorList>
            <person name="Brown T."/>
            <person name="Elewa A."/>
            <person name="Iarovenko S."/>
            <person name="Subramanian E."/>
            <person name="Araus A.J."/>
            <person name="Petzold A."/>
            <person name="Susuki M."/>
            <person name="Suzuki K.-i.T."/>
            <person name="Hayashi T."/>
            <person name="Toyoda A."/>
            <person name="Oliveira C."/>
            <person name="Osipova E."/>
            <person name="Leigh N.D."/>
            <person name="Simon A."/>
            <person name="Yun M.H."/>
        </authorList>
    </citation>
    <scope>NUCLEOTIDE SEQUENCE</scope>
    <source>
        <strain evidence="2">20211129_DDA</strain>
        <tissue evidence="2">Liver</tissue>
    </source>
</reference>
<evidence type="ECO:0000256" key="1">
    <source>
        <dbReference type="SAM" id="MobiDB-lite"/>
    </source>
</evidence>
<dbReference type="AlphaFoldDB" id="A0AAV7VY23"/>
<sequence length="105" mass="11745">MTVPDIRISEALDESMPSYESIRVNDERELSMSSPLQLISVPGKRSSTVMDDSVPGKRSSTVMDDSLPLYDELSAVESDEEPDETYIQRRRSEVSGIFVFYTSCG</sequence>
<feature type="region of interest" description="Disordered" evidence="1">
    <location>
        <begin position="42"/>
        <end position="64"/>
    </location>
</feature>
<proteinExistence type="predicted"/>
<evidence type="ECO:0000313" key="2">
    <source>
        <dbReference type="EMBL" id="KAJ1204975.1"/>
    </source>
</evidence>
<dbReference type="EMBL" id="JANPWB010000002">
    <property type="protein sequence ID" value="KAJ1204975.1"/>
    <property type="molecule type" value="Genomic_DNA"/>
</dbReference>